<accession>A0ABW6I521</accession>
<reference evidence="1 2" key="1">
    <citation type="submission" date="2024-06" db="EMBL/GenBank/DDBJ databases">
        <title>Flavobacterium spp. isolated from glacier.</title>
        <authorList>
            <person name="Han D."/>
        </authorList>
    </citation>
    <scope>NUCLEOTIDE SEQUENCE [LARGE SCALE GENOMIC DNA]</scope>
    <source>
        <strain evidence="1 2">ZS1P70</strain>
    </source>
</reference>
<evidence type="ECO:0000313" key="1">
    <source>
        <dbReference type="EMBL" id="MFE3871309.1"/>
    </source>
</evidence>
<dbReference type="Proteomes" id="UP001600107">
    <property type="component" value="Unassembled WGS sequence"/>
</dbReference>
<gene>
    <name evidence="1" type="ORF">ACFX5F_08725</name>
</gene>
<organism evidence="1 2">
    <name type="scientific">Flavobacterium zhoui</name>
    <dbReference type="NCBI Taxonomy" id="3230414"/>
    <lineage>
        <taxon>Bacteria</taxon>
        <taxon>Pseudomonadati</taxon>
        <taxon>Bacteroidota</taxon>
        <taxon>Flavobacteriia</taxon>
        <taxon>Flavobacteriales</taxon>
        <taxon>Flavobacteriaceae</taxon>
        <taxon>Flavobacterium</taxon>
    </lineage>
</organism>
<sequence>MADNKTLNNRMNIRYLEEEYNTQKMIFLIENPEKTERNFIESKIEQFNQLELEQRRKCDLTDDEVYNEIKKSNRYITGIENNYDKKSMEDYLEREFINHRQKYIFKEKIEEGIRSKFYNAKLKSLPNTETTKEEIEQEEKTPYKIALLKELGFFDLDKVKNISKEKQYIIIQKLIGGTLRTVKGNILVLNPESKEDRMKYTANNHIENIKDYLDKLK</sequence>
<evidence type="ECO:0000313" key="2">
    <source>
        <dbReference type="Proteomes" id="UP001600107"/>
    </source>
</evidence>
<dbReference type="RefSeq" id="WP_379851681.1">
    <property type="nucleotide sequence ID" value="NZ_JBHZPY010000006.1"/>
</dbReference>
<comment type="caution">
    <text evidence="1">The sequence shown here is derived from an EMBL/GenBank/DDBJ whole genome shotgun (WGS) entry which is preliminary data.</text>
</comment>
<keyword evidence="2" id="KW-1185">Reference proteome</keyword>
<name>A0ABW6I521_9FLAO</name>
<dbReference type="EMBL" id="JBHZPY010000006">
    <property type="protein sequence ID" value="MFE3871309.1"/>
    <property type="molecule type" value="Genomic_DNA"/>
</dbReference>
<proteinExistence type="predicted"/>
<protein>
    <submittedName>
        <fullName evidence="1">Uncharacterized protein</fullName>
    </submittedName>
</protein>